<accession>A0A6J5LA27</accession>
<name>A0A6J5LA27_9CAUD</name>
<proteinExistence type="predicted"/>
<reference evidence="2" key="1">
    <citation type="submission" date="2020-04" db="EMBL/GenBank/DDBJ databases">
        <authorList>
            <person name="Chiriac C."/>
            <person name="Salcher M."/>
            <person name="Ghai R."/>
            <person name="Kavagutti S V."/>
        </authorList>
    </citation>
    <scope>NUCLEOTIDE SEQUENCE</scope>
</reference>
<evidence type="ECO:0000313" key="2">
    <source>
        <dbReference type="EMBL" id="CAB4128669.1"/>
    </source>
</evidence>
<organism evidence="2">
    <name type="scientific">uncultured Caudovirales phage</name>
    <dbReference type="NCBI Taxonomy" id="2100421"/>
    <lineage>
        <taxon>Viruses</taxon>
        <taxon>Duplodnaviria</taxon>
        <taxon>Heunggongvirae</taxon>
        <taxon>Uroviricota</taxon>
        <taxon>Caudoviricetes</taxon>
        <taxon>Peduoviridae</taxon>
        <taxon>Maltschvirus</taxon>
        <taxon>Maltschvirus maltsch</taxon>
    </lineage>
</organism>
<dbReference type="Gene3D" id="1.10.1660.10">
    <property type="match status" value="1"/>
</dbReference>
<evidence type="ECO:0000256" key="1">
    <source>
        <dbReference type="SAM" id="MobiDB-lite"/>
    </source>
</evidence>
<dbReference type="EMBL" id="LR796226">
    <property type="protein sequence ID" value="CAB4128669.1"/>
    <property type="molecule type" value="Genomic_DNA"/>
</dbReference>
<feature type="region of interest" description="Disordered" evidence="1">
    <location>
        <begin position="1"/>
        <end position="35"/>
    </location>
</feature>
<evidence type="ECO:0008006" key="3">
    <source>
        <dbReference type="Google" id="ProtNLM"/>
    </source>
</evidence>
<protein>
    <recommendedName>
        <fullName evidence="3">HTH merR-type domain-containing protein</fullName>
    </recommendedName>
</protein>
<gene>
    <name evidence="2" type="ORF">UFOVP111_56</name>
</gene>
<sequence>MDEVLKSFEGLDTVPGSKKKRREETEDTAKRRAKLLGESNGWDESPIIKTLKGEEVEVFTISALAQALEKQIVTIRLWEKKGYIPIAPYRLRSKNLNGQKVNGNRVYTRELVEITIDEFAKRGLLGSARVEWKRHADLPGVLASRWKEALQ</sequence>